<dbReference type="RefSeq" id="WP_377556227.1">
    <property type="nucleotide sequence ID" value="NZ_JBHUHQ010000015.1"/>
</dbReference>
<dbReference type="Proteomes" id="UP001597383">
    <property type="component" value="Unassembled WGS sequence"/>
</dbReference>
<dbReference type="EMBL" id="JBHUHQ010000015">
    <property type="protein sequence ID" value="MFD2044543.1"/>
    <property type="molecule type" value="Genomic_DNA"/>
</dbReference>
<comment type="caution">
    <text evidence="1">The sequence shown here is derived from an EMBL/GenBank/DDBJ whole genome shotgun (WGS) entry which is preliminary data.</text>
</comment>
<keyword evidence="2" id="KW-1185">Reference proteome</keyword>
<proteinExistence type="predicted"/>
<reference evidence="2" key="1">
    <citation type="journal article" date="2019" name="Int. J. Syst. Evol. Microbiol.">
        <title>The Global Catalogue of Microorganisms (GCM) 10K type strain sequencing project: providing services to taxonomists for standard genome sequencing and annotation.</title>
        <authorList>
            <consortium name="The Broad Institute Genomics Platform"/>
            <consortium name="The Broad Institute Genome Sequencing Center for Infectious Disease"/>
            <person name="Wu L."/>
            <person name="Ma J."/>
        </authorList>
    </citation>
    <scope>NUCLEOTIDE SEQUENCE [LARGE SCALE GENOMIC DNA]</scope>
    <source>
        <strain evidence="2">R28</strain>
    </source>
</reference>
<evidence type="ECO:0000313" key="1">
    <source>
        <dbReference type="EMBL" id="MFD2044543.1"/>
    </source>
</evidence>
<gene>
    <name evidence="1" type="ORF">ACFSJF_09715</name>
</gene>
<sequence length="230" mass="26087">MANVVIADVGKLDFQTTRKVVDLVESEEQITDDRLSVIDYENVHKVPLDSHSVYMPSTLMDGSHVKDGNVYFDLELYPFFQKAREVISKNTKGVFRLRRIVGDEDNSIIASDLYVLSTVFGEPEHVYVKRSREDIATQHVIVTVNFGGGTMAHLDYTFSGQEYIELEWSGMQRIIEFNSNEMNPFGSKLHTALPLSYSVDAILKLSYQVDDELVEKLEQFQQVVDGGVHS</sequence>
<evidence type="ECO:0000313" key="2">
    <source>
        <dbReference type="Proteomes" id="UP001597383"/>
    </source>
</evidence>
<protein>
    <submittedName>
        <fullName evidence="1">Uncharacterized protein</fullName>
    </submittedName>
</protein>
<name>A0ABW4VZA9_9BACI</name>
<organism evidence="1 2">
    <name type="scientific">Ornithinibacillus salinisoli</name>
    <dbReference type="NCBI Taxonomy" id="1848459"/>
    <lineage>
        <taxon>Bacteria</taxon>
        <taxon>Bacillati</taxon>
        <taxon>Bacillota</taxon>
        <taxon>Bacilli</taxon>
        <taxon>Bacillales</taxon>
        <taxon>Bacillaceae</taxon>
        <taxon>Ornithinibacillus</taxon>
    </lineage>
</organism>
<accession>A0ABW4VZA9</accession>